<dbReference type="Proteomes" id="UP000345527">
    <property type="component" value="Unassembled WGS sequence"/>
</dbReference>
<sequence>MTEQDAAKQQAENAAKEQADKRNGLPEPTSHTTRHNITIDGREWAYDATVGTLDIDAGKVKPAANIFYAAFTVVDPTNGQTDRTRPVTFIFNGGPGSSTTFLLMGSLAPKRISVPDAAPVPAAPYALVDNAHTLLPVSDLVFIDAAGAGFSTIAEKAKAELWSVDGDVKGFSAFIRRWLSANHRWNSPKYVLGESYGTTRGAALAYRLQSDGVALNGLTLISNILDYAFTLDTGDQYYIGYFPTFASVAKYHGRAASGVELADHLKAARAFANGPLRLALAMGDSLDEAAKRRVAERYAELTGLDAQYVYDSNLRVLDMRFRKQLLRGEDRIVGRYDGRVAGYDLDRMSDEETFVVDDAFLDPAYSSLANAYLRDELGWEGERERLGFADFDWESTEPGKGWTWWHTQPDMTKSSWGPKIPFPNVVPDLAAAIAHQHTLKVLIGNGVYDLCTPFFQTEQDIDHLGLPKPLRGNVAFTYYPAGHMLYSSEESLAKFTADLTRFYAADVADLAAIDERPAPEQPAL</sequence>
<dbReference type="AlphaFoldDB" id="A0A5J5E0E6"/>
<keyword evidence="5" id="KW-1185">Reference proteome</keyword>
<gene>
    <name evidence="2" type="ORF">EM848_11045</name>
    <name evidence="3" type="ORF">EMO90_00535</name>
</gene>
<comment type="caution">
    <text evidence="2">The sequence shown here is derived from an EMBL/GenBank/DDBJ whole genome shotgun (WGS) entry which is preliminary data.</text>
</comment>
<feature type="region of interest" description="Disordered" evidence="1">
    <location>
        <begin position="1"/>
        <end position="35"/>
    </location>
</feature>
<dbReference type="GO" id="GO:0004185">
    <property type="term" value="F:serine-type carboxypeptidase activity"/>
    <property type="evidence" value="ECO:0007669"/>
    <property type="project" value="InterPro"/>
</dbReference>
<proteinExistence type="predicted"/>
<dbReference type="EMBL" id="RZNZ01000001">
    <property type="protein sequence ID" value="KAA8822516.1"/>
    <property type="molecule type" value="Genomic_DNA"/>
</dbReference>
<accession>A0A5J5E0E6</accession>
<name>A0A5J5E0E6_9BIFI</name>
<keyword evidence="2" id="KW-0378">Hydrolase</keyword>
<evidence type="ECO:0000313" key="2">
    <source>
        <dbReference type="EMBL" id="KAA8821273.1"/>
    </source>
</evidence>
<dbReference type="SUPFAM" id="SSF53474">
    <property type="entry name" value="alpha/beta-Hydrolases"/>
    <property type="match status" value="1"/>
</dbReference>
<dbReference type="Pfam" id="PF00450">
    <property type="entry name" value="Peptidase_S10"/>
    <property type="match status" value="1"/>
</dbReference>
<keyword evidence="2" id="KW-0645">Protease</keyword>
<evidence type="ECO:0000313" key="3">
    <source>
        <dbReference type="EMBL" id="KAA8822516.1"/>
    </source>
</evidence>
<evidence type="ECO:0000313" key="5">
    <source>
        <dbReference type="Proteomes" id="UP000374630"/>
    </source>
</evidence>
<reference evidence="4 5" key="1">
    <citation type="journal article" date="2019" name="Syst. Appl. Microbiol.">
        <title>Characterization of Bifidobacterium species in feaces of the Egyptian fruit bat: Description of B. vespertilionis sp. nov. and B. rousetti sp. nov.</title>
        <authorList>
            <person name="Modesto M."/>
            <person name="Satti M."/>
            <person name="Watanabe K."/>
            <person name="Puglisi E."/>
            <person name="Morelli L."/>
            <person name="Huang C.-H."/>
            <person name="Liou J.-S."/>
            <person name="Miyashita M."/>
            <person name="Tamura T."/>
            <person name="Saito S."/>
            <person name="Mori K."/>
            <person name="Huang L."/>
            <person name="Sciavilla P."/>
            <person name="Sandri C."/>
            <person name="Spiezio C."/>
            <person name="Vitali F."/>
            <person name="Cavalieri D."/>
            <person name="Perpetuini G."/>
            <person name="Tofalo R."/>
            <person name="Bonetti A."/>
            <person name="Arita M."/>
            <person name="Mattarelli P."/>
        </authorList>
    </citation>
    <scope>NUCLEOTIDE SEQUENCE [LARGE SCALE GENOMIC DNA]</scope>
    <source>
        <strain evidence="3 5">RST16</strain>
        <strain evidence="2 4">RST8</strain>
    </source>
</reference>
<dbReference type="Gene3D" id="3.40.50.1820">
    <property type="entry name" value="alpha/beta hydrolase"/>
    <property type="match status" value="1"/>
</dbReference>
<feature type="compositionally biased region" description="Low complexity" evidence="1">
    <location>
        <begin position="1"/>
        <end position="13"/>
    </location>
</feature>
<dbReference type="RefSeq" id="WP_150354984.1">
    <property type="nucleotide sequence ID" value="NZ_RZNZ01000001.1"/>
</dbReference>
<dbReference type="InterPro" id="IPR001563">
    <property type="entry name" value="Peptidase_S10"/>
</dbReference>
<feature type="compositionally biased region" description="Basic and acidic residues" evidence="1">
    <location>
        <begin position="14"/>
        <end position="24"/>
    </location>
</feature>
<dbReference type="EMBL" id="RZOA01000030">
    <property type="protein sequence ID" value="KAA8821273.1"/>
    <property type="molecule type" value="Genomic_DNA"/>
</dbReference>
<organism evidence="2 4">
    <name type="scientific">Bifidobacterium vespertilionis</name>
    <dbReference type="NCBI Taxonomy" id="2562524"/>
    <lineage>
        <taxon>Bacteria</taxon>
        <taxon>Bacillati</taxon>
        <taxon>Actinomycetota</taxon>
        <taxon>Actinomycetes</taxon>
        <taxon>Bifidobacteriales</taxon>
        <taxon>Bifidobacteriaceae</taxon>
        <taxon>Bifidobacterium</taxon>
    </lineage>
</organism>
<dbReference type="GO" id="GO:0006508">
    <property type="term" value="P:proteolysis"/>
    <property type="evidence" value="ECO:0007669"/>
    <property type="project" value="InterPro"/>
</dbReference>
<keyword evidence="2" id="KW-0121">Carboxypeptidase</keyword>
<dbReference type="Proteomes" id="UP000374630">
    <property type="component" value="Unassembled WGS sequence"/>
</dbReference>
<protein>
    <submittedName>
        <fullName evidence="2">Carboxypeptidase</fullName>
    </submittedName>
</protein>
<evidence type="ECO:0000256" key="1">
    <source>
        <dbReference type="SAM" id="MobiDB-lite"/>
    </source>
</evidence>
<dbReference type="OrthoDB" id="9770107at2"/>
<evidence type="ECO:0000313" key="4">
    <source>
        <dbReference type="Proteomes" id="UP000345527"/>
    </source>
</evidence>
<dbReference type="InterPro" id="IPR029058">
    <property type="entry name" value="AB_hydrolase_fold"/>
</dbReference>